<keyword evidence="5" id="KW-1185">Reference proteome</keyword>
<dbReference type="InterPro" id="IPR026444">
    <property type="entry name" value="Secre_tail"/>
</dbReference>
<dbReference type="EMBL" id="VOOS01000001">
    <property type="protein sequence ID" value="TXB66718.1"/>
    <property type="molecule type" value="Genomic_DNA"/>
</dbReference>
<dbReference type="AlphaFoldDB" id="A0A5C6RWK8"/>
<evidence type="ECO:0000259" key="3">
    <source>
        <dbReference type="SMART" id="SM00042"/>
    </source>
</evidence>
<evidence type="ECO:0000256" key="2">
    <source>
        <dbReference type="ARBA" id="ARBA00023157"/>
    </source>
</evidence>
<evidence type="ECO:0000313" key="4">
    <source>
        <dbReference type="EMBL" id="TXB66718.1"/>
    </source>
</evidence>
<name>A0A5C6RWK8_9FLAO</name>
<dbReference type="Pfam" id="PF00431">
    <property type="entry name" value="CUB"/>
    <property type="match status" value="1"/>
</dbReference>
<comment type="caution">
    <text evidence="4">The sequence shown here is derived from an EMBL/GenBank/DDBJ whole genome shotgun (WGS) entry which is preliminary data.</text>
</comment>
<dbReference type="Gene3D" id="2.60.120.290">
    <property type="entry name" value="Spermadhesin, CUB domain"/>
    <property type="match status" value="2"/>
</dbReference>
<dbReference type="InterPro" id="IPR000859">
    <property type="entry name" value="CUB_dom"/>
</dbReference>
<dbReference type="SMART" id="SM00042">
    <property type="entry name" value="CUB"/>
    <property type="match status" value="2"/>
</dbReference>
<evidence type="ECO:0000313" key="5">
    <source>
        <dbReference type="Proteomes" id="UP000321721"/>
    </source>
</evidence>
<dbReference type="InterPro" id="IPR035914">
    <property type="entry name" value="Sperma_CUB_dom_sf"/>
</dbReference>
<accession>A0A5C6RWK8</accession>
<reference evidence="4 5" key="1">
    <citation type="submission" date="2019-08" db="EMBL/GenBank/DDBJ databases">
        <title>Genome of Vicingus serpentipes NCIMB 15042.</title>
        <authorList>
            <person name="Bowman J.P."/>
        </authorList>
    </citation>
    <scope>NUCLEOTIDE SEQUENCE [LARGE SCALE GENOMIC DNA]</scope>
    <source>
        <strain evidence="4 5">NCIMB 15042</strain>
    </source>
</reference>
<dbReference type="CDD" id="cd00041">
    <property type="entry name" value="CUB"/>
    <property type="match status" value="2"/>
</dbReference>
<dbReference type="NCBIfam" id="TIGR04183">
    <property type="entry name" value="Por_Secre_tail"/>
    <property type="match status" value="1"/>
</dbReference>
<protein>
    <submittedName>
        <fullName evidence="4">T9SS type A sorting domain-containing protein</fullName>
    </submittedName>
</protein>
<keyword evidence="2" id="KW-1015">Disulfide bond</keyword>
<keyword evidence="1" id="KW-0732">Signal</keyword>
<feature type="domain" description="CUB" evidence="3">
    <location>
        <begin position="370"/>
        <end position="479"/>
    </location>
</feature>
<dbReference type="OrthoDB" id="1283425at2"/>
<dbReference type="Proteomes" id="UP000321721">
    <property type="component" value="Unassembled WGS sequence"/>
</dbReference>
<sequence length="844" mass="89687">MNRFYTQFKIITSALGFLLISICMNELKAQCNNGSSYGSVSAPGASVVTSIVTDQWQSEYSTITGVVAGATYISSYNNTGGARAYITVRSGSSGGAVVANGLAPLEWTAAVAGNHYVHYNTNAACGTASNSRRSTIGRSVITISCSTTFTDLNGGSDYGNNQTMIWKFFPSNPGEKVRVAFTAFSTENNYDGMMIYDGNSTAATLISSGLGVGSNPTTCPVGSWRGGGSPGTITSTAPDGSLTFVFLSDNSTTAAGWSANVTCFSPCATVAGTSSSSVTTSCGTVSTSLSLAGEGAGTIQWQQSTDGGTTWTNIAGATTDPFVYSTNTTALFRAAVTNGCTSYSTTSSITFSCPDIIHPSSGTSSTTIQCGGSYTYRDPGNTNNYGNDQNGLITICPSTPGQYVNVNFTSFNTEGSFDYFYVFDGYDAHAPLLGVYDGNGALSGNVKATSSNSSGCLSFRFYSDGATVRSGWEGTVTCSGTPSAIVPTTNPEDCQGAIVVCGDENLFGGVNSSGYHELPDPWNYCIADGENQSTWYAFSPATSGTIAFEIIPDSPTDYDWAVWGPYASLECPAFNNDPTLRCSSSQLYGNGNTGLLAAETDTIEQNGEYAGCCGADGDGFLKPINAQAGEIYVLMLDNWDVNSVGFELHWNLTNGATLDCSPVLPVNLVSFTSLCDGNNTILNWVTETETNNDYFALEKSDENFEFYEIGRISGKGNSNITNTYTFTDKLINENTSYYRLKQVDFDGKEHYHRIIASNCFKNSFDVSNLHLTDNKLDMIISSSSNEEVIIYLYSSTGRLISQQKTIINSGNNKFSLNDLNVNSGIYFVAVVGKQNKFSGKIIKE</sequence>
<organism evidence="4 5">
    <name type="scientific">Vicingus serpentipes</name>
    <dbReference type="NCBI Taxonomy" id="1926625"/>
    <lineage>
        <taxon>Bacteria</taxon>
        <taxon>Pseudomonadati</taxon>
        <taxon>Bacteroidota</taxon>
        <taxon>Flavobacteriia</taxon>
        <taxon>Flavobacteriales</taxon>
        <taxon>Vicingaceae</taxon>
        <taxon>Vicingus</taxon>
    </lineage>
</organism>
<proteinExistence type="predicted"/>
<dbReference type="SUPFAM" id="SSF49854">
    <property type="entry name" value="Spermadhesin, CUB domain"/>
    <property type="match status" value="2"/>
</dbReference>
<dbReference type="RefSeq" id="WP_147097602.1">
    <property type="nucleotide sequence ID" value="NZ_VOOS01000001.1"/>
</dbReference>
<feature type="domain" description="CUB" evidence="3">
    <location>
        <begin position="137"/>
        <end position="264"/>
    </location>
</feature>
<gene>
    <name evidence="4" type="ORF">FRY74_00615</name>
</gene>
<evidence type="ECO:0000256" key="1">
    <source>
        <dbReference type="ARBA" id="ARBA00022729"/>
    </source>
</evidence>